<comment type="caution">
    <text evidence="2">The sequence shown here is derived from an EMBL/GenBank/DDBJ whole genome shotgun (WGS) entry which is preliminary data.</text>
</comment>
<accession>A0AAW6DIP6</accession>
<sequence length="144" mass="17181">MTILKKNYRKVIFSILLIIGIYYVFSLPPILICRGGIESGKPAESINNSIDQSYTSYLLNDFLKRKYHKLCSFDYFYFLNFKFWQDLNIKQSDIIKSNTQEAVPEKLNPFLYRINQNLSDHAFNFFDVTRENDKWYYSYYVQGG</sequence>
<gene>
    <name evidence="2" type="ORF">PNW85_09795</name>
</gene>
<evidence type="ECO:0000256" key="1">
    <source>
        <dbReference type="SAM" id="Phobius"/>
    </source>
</evidence>
<evidence type="ECO:0000313" key="3">
    <source>
        <dbReference type="Proteomes" id="UP001212160"/>
    </source>
</evidence>
<protein>
    <submittedName>
        <fullName evidence="2">Uncharacterized protein</fullName>
    </submittedName>
</protein>
<evidence type="ECO:0000313" key="2">
    <source>
        <dbReference type="EMBL" id="MDB8686967.1"/>
    </source>
</evidence>
<feature type="transmembrane region" description="Helical" evidence="1">
    <location>
        <begin position="12"/>
        <end position="32"/>
    </location>
</feature>
<dbReference type="EMBL" id="JAQMLA010000025">
    <property type="protein sequence ID" value="MDB8686967.1"/>
    <property type="molecule type" value="Genomic_DNA"/>
</dbReference>
<proteinExistence type="predicted"/>
<reference evidence="2" key="1">
    <citation type="submission" date="2023-01" db="EMBL/GenBank/DDBJ databases">
        <title>Human gut microbiome strain richness.</title>
        <authorList>
            <person name="Chen-Liaw A."/>
        </authorList>
    </citation>
    <scope>NUCLEOTIDE SEQUENCE</scope>
    <source>
        <strain evidence="2">RTP21484st1_H11_RTP21484_190118</strain>
    </source>
</reference>
<keyword evidence="1" id="KW-0472">Membrane</keyword>
<keyword evidence="1" id="KW-1133">Transmembrane helix</keyword>
<dbReference type="Proteomes" id="UP001212160">
    <property type="component" value="Unassembled WGS sequence"/>
</dbReference>
<dbReference type="AlphaFoldDB" id="A0AAW6DIP6"/>
<dbReference type="RefSeq" id="WP_272107883.1">
    <property type="nucleotide sequence ID" value="NZ_DAWDPA010000021.1"/>
</dbReference>
<name>A0AAW6DIP6_MEDGN</name>
<organism evidence="2 3">
    <name type="scientific">Mediterraneibacter gnavus</name>
    <name type="common">Ruminococcus gnavus</name>
    <dbReference type="NCBI Taxonomy" id="33038"/>
    <lineage>
        <taxon>Bacteria</taxon>
        <taxon>Bacillati</taxon>
        <taxon>Bacillota</taxon>
        <taxon>Clostridia</taxon>
        <taxon>Lachnospirales</taxon>
        <taxon>Lachnospiraceae</taxon>
        <taxon>Mediterraneibacter</taxon>
    </lineage>
</organism>
<keyword evidence="1" id="KW-0812">Transmembrane</keyword>